<accession>A0ABR7QYN9</accession>
<proteinExistence type="predicted"/>
<keyword evidence="2" id="KW-1185">Reference proteome</keyword>
<organism evidence="1 2">
    <name type="scientific">Frischella japonica</name>
    <dbReference type="NCBI Taxonomy" id="2741544"/>
    <lineage>
        <taxon>Bacteria</taxon>
        <taxon>Pseudomonadati</taxon>
        <taxon>Pseudomonadota</taxon>
        <taxon>Gammaproteobacteria</taxon>
        <taxon>Orbales</taxon>
        <taxon>Orbaceae</taxon>
        <taxon>Frischella</taxon>
    </lineage>
</organism>
<comment type="caution">
    <text evidence="1">The sequence shown here is derived from an EMBL/GenBank/DDBJ whole genome shotgun (WGS) entry which is preliminary data.</text>
</comment>
<protein>
    <submittedName>
        <fullName evidence="1">Peptidase</fullName>
    </submittedName>
</protein>
<dbReference type="Proteomes" id="UP000651208">
    <property type="component" value="Unassembled WGS sequence"/>
</dbReference>
<dbReference type="Pfam" id="PF23793">
    <property type="entry name" value="LysC"/>
    <property type="match status" value="1"/>
</dbReference>
<sequence length="78" mass="8992">MIVLVSWCLMVLQTACTSERKVYVNRPIPESLLTDCLPNIPSKMMTFGDSVNYNEHLLNVIEKCNEDKHAIKKIINRQ</sequence>
<reference evidence="1 2" key="1">
    <citation type="submission" date="2020-06" db="EMBL/GenBank/DDBJ databases">
        <title>Frischella cerana isolated from Apis cerana gut homogenate.</title>
        <authorList>
            <person name="Wolter L.A."/>
            <person name="Suenami S."/>
            <person name="Miyazaki R."/>
        </authorList>
    </citation>
    <scope>NUCLEOTIDE SEQUENCE [LARGE SCALE GENOMIC DNA]</scope>
    <source>
        <strain evidence="1 2">Ac13</strain>
    </source>
</reference>
<dbReference type="EMBL" id="JABURY010000016">
    <property type="protein sequence ID" value="MBC9131320.1"/>
    <property type="molecule type" value="Genomic_DNA"/>
</dbReference>
<evidence type="ECO:0000313" key="2">
    <source>
        <dbReference type="Proteomes" id="UP000651208"/>
    </source>
</evidence>
<gene>
    <name evidence="1" type="ORF">FcAc13_08355</name>
</gene>
<dbReference type="InterPro" id="IPR058979">
    <property type="entry name" value="LysC-like"/>
</dbReference>
<name>A0ABR7QYN9_9GAMM</name>
<evidence type="ECO:0000313" key="1">
    <source>
        <dbReference type="EMBL" id="MBC9131320.1"/>
    </source>
</evidence>